<comment type="subcellular location">
    <subcellularLocation>
        <location evidence="1">Endomembrane system</location>
        <topology evidence="1">Multi-pass membrane protein</topology>
    </subcellularLocation>
</comment>
<dbReference type="Gene3D" id="1.20.1530.20">
    <property type="match status" value="1"/>
</dbReference>
<evidence type="ECO:0000256" key="1">
    <source>
        <dbReference type="ARBA" id="ARBA00004127"/>
    </source>
</evidence>
<evidence type="ECO:0000313" key="13">
    <source>
        <dbReference type="Proteomes" id="UP000553706"/>
    </source>
</evidence>
<dbReference type="GO" id="GO:0006813">
    <property type="term" value="P:potassium ion transport"/>
    <property type="evidence" value="ECO:0007669"/>
    <property type="project" value="UniProtKB-KW"/>
</dbReference>
<dbReference type="Gene3D" id="3.40.50.720">
    <property type="entry name" value="NAD(P)-binding Rossmann-like Domain"/>
    <property type="match status" value="1"/>
</dbReference>
<comment type="caution">
    <text evidence="12">The sequence shown here is derived from an EMBL/GenBank/DDBJ whole genome shotgun (WGS) entry which is preliminary data.</text>
</comment>
<dbReference type="GO" id="GO:0012505">
    <property type="term" value="C:endomembrane system"/>
    <property type="evidence" value="ECO:0007669"/>
    <property type="project" value="UniProtKB-SubCell"/>
</dbReference>
<dbReference type="Proteomes" id="UP000553706">
    <property type="component" value="Unassembled WGS sequence"/>
</dbReference>
<feature type="transmembrane region" description="Helical" evidence="10">
    <location>
        <begin position="291"/>
        <end position="310"/>
    </location>
</feature>
<dbReference type="InterPro" id="IPR003148">
    <property type="entry name" value="RCK_N"/>
</dbReference>
<name>A0A840VCI9_9PROT</name>
<organism evidence="12 13">
    <name type="scientific">Acidocella aromatica</name>
    <dbReference type="NCBI Taxonomy" id="1303579"/>
    <lineage>
        <taxon>Bacteria</taxon>
        <taxon>Pseudomonadati</taxon>
        <taxon>Pseudomonadota</taxon>
        <taxon>Alphaproteobacteria</taxon>
        <taxon>Acetobacterales</taxon>
        <taxon>Acidocellaceae</taxon>
        <taxon>Acidocella</taxon>
    </lineage>
</organism>
<dbReference type="Pfam" id="PF00999">
    <property type="entry name" value="Na_H_Exchanger"/>
    <property type="match status" value="1"/>
</dbReference>
<dbReference type="EMBL" id="JACHFJ010000007">
    <property type="protein sequence ID" value="MBB5373533.1"/>
    <property type="molecule type" value="Genomic_DNA"/>
</dbReference>
<dbReference type="GO" id="GO:0015297">
    <property type="term" value="F:antiporter activity"/>
    <property type="evidence" value="ECO:0007669"/>
    <property type="project" value="UniProtKB-KW"/>
</dbReference>
<feature type="transmembrane region" description="Helical" evidence="10">
    <location>
        <begin position="218"/>
        <end position="245"/>
    </location>
</feature>
<evidence type="ECO:0000256" key="10">
    <source>
        <dbReference type="SAM" id="Phobius"/>
    </source>
</evidence>
<keyword evidence="13" id="KW-1185">Reference proteome</keyword>
<protein>
    <submittedName>
        <fullName evidence="12">CPA2 family monovalent cation:H+ antiporter-2/glutathione-regulated potassium-efflux system protein KefB</fullName>
    </submittedName>
</protein>
<feature type="transmembrane region" description="Helical" evidence="10">
    <location>
        <begin position="111"/>
        <end position="131"/>
    </location>
</feature>
<keyword evidence="6" id="KW-0630">Potassium</keyword>
<evidence type="ECO:0000256" key="8">
    <source>
        <dbReference type="ARBA" id="ARBA00023065"/>
    </source>
</evidence>
<dbReference type="InterPro" id="IPR036291">
    <property type="entry name" value="NAD(P)-bd_dom_sf"/>
</dbReference>
<evidence type="ECO:0000313" key="12">
    <source>
        <dbReference type="EMBL" id="MBB5373533.1"/>
    </source>
</evidence>
<keyword evidence="4" id="KW-0633">Potassium transport</keyword>
<dbReference type="PANTHER" id="PTHR46157:SF4">
    <property type="entry name" value="K(+) EFFLUX ANTIPORTER 3, CHLOROPLASTIC"/>
    <property type="match status" value="1"/>
</dbReference>
<dbReference type="PROSITE" id="PS51201">
    <property type="entry name" value="RCK_N"/>
    <property type="match status" value="1"/>
</dbReference>
<dbReference type="FunFam" id="3.40.50.720:FF:000036">
    <property type="entry name" value="Glutathione-regulated potassium-efflux system protein KefB"/>
    <property type="match status" value="1"/>
</dbReference>
<dbReference type="Pfam" id="PF02254">
    <property type="entry name" value="TrkA_N"/>
    <property type="match status" value="1"/>
</dbReference>
<dbReference type="GO" id="GO:0005886">
    <property type="term" value="C:plasma membrane"/>
    <property type="evidence" value="ECO:0007669"/>
    <property type="project" value="TreeGrafter"/>
</dbReference>
<proteinExistence type="predicted"/>
<evidence type="ECO:0000256" key="5">
    <source>
        <dbReference type="ARBA" id="ARBA00022692"/>
    </source>
</evidence>
<keyword evidence="5 10" id="KW-0812">Transmembrane</keyword>
<dbReference type="InterPro" id="IPR038770">
    <property type="entry name" value="Na+/solute_symporter_sf"/>
</dbReference>
<dbReference type="SUPFAM" id="SSF51735">
    <property type="entry name" value="NAD(P)-binding Rossmann-fold domains"/>
    <property type="match status" value="1"/>
</dbReference>
<feature type="transmembrane region" description="Helical" evidence="10">
    <location>
        <begin position="174"/>
        <end position="197"/>
    </location>
</feature>
<sequence length="588" mass="63259">MSLTIVVLLAAIVIAVPLARYAGLGSILGYLAAGVVIGPACLGLVTDNHAISETAELGVTMLLFLIGLELRPHRLWILRKAIFGLGLGQMLPTALVIGGLTWLFGIPVADAAVLGIGFALSSTAIVLPMLNERKLLPSIPGRDAFAVLLFQDMAAIPVLALLPMLAQGGMAGQISWLTVLRGVAVVAGILLAGTIAVRPLFRMVGHAKSRELFTATALLLVVGTAALAEWAGLSASLGAFMAGVMVSDSEYRHEIQANIEPFEGLLLGFFFISVGMSADIGLLLRHPAQILALVAALVLLKAVIGFAVSYVRRHLTGSALRFGLALSEGSEFSFVLFAAAVADKALAQSLADTATLVVALSMMATPVLFAAAERFVVPRLEAAKPKPFDKIAPAQVDEAVPVIICGFGRFGQIIGRVLSMQRIRFTALDWSQEQVDVVRRFGGKVFFGDPMREEVMRAAGADEARVLVIAIDDMEASLAVAQMVRRKFPHLRVAARARNRRHVHLLMAAGVEMIVRETFHSSLRLTELLLEELDVPTAQARRAIELFREHDEKMLAETYAIAHDEKQLIQTVQDANKELLDLFKSDKH</sequence>
<dbReference type="RefSeq" id="WP_183266537.1">
    <property type="nucleotide sequence ID" value="NZ_JACHFJ010000007.1"/>
</dbReference>
<keyword evidence="2" id="KW-0813">Transport</keyword>
<evidence type="ECO:0000259" key="11">
    <source>
        <dbReference type="PROSITE" id="PS51201"/>
    </source>
</evidence>
<feature type="transmembrane region" description="Helical" evidence="10">
    <location>
        <begin position="265"/>
        <end position="284"/>
    </location>
</feature>
<reference evidence="12 13" key="1">
    <citation type="submission" date="2020-08" db="EMBL/GenBank/DDBJ databases">
        <title>Genomic Encyclopedia of Type Strains, Phase IV (KMG-IV): sequencing the most valuable type-strain genomes for metagenomic binning, comparative biology and taxonomic classification.</title>
        <authorList>
            <person name="Goeker M."/>
        </authorList>
    </citation>
    <scope>NUCLEOTIDE SEQUENCE [LARGE SCALE GENOMIC DNA]</scope>
    <source>
        <strain evidence="12 13">DSM 27026</strain>
    </source>
</reference>
<keyword evidence="8" id="KW-0406">Ion transport</keyword>
<feature type="transmembrane region" description="Helical" evidence="10">
    <location>
        <begin position="143"/>
        <end position="162"/>
    </location>
</feature>
<dbReference type="PANTHER" id="PTHR46157">
    <property type="entry name" value="K(+) EFFLUX ANTIPORTER 3, CHLOROPLASTIC"/>
    <property type="match status" value="1"/>
</dbReference>
<dbReference type="AlphaFoldDB" id="A0A840VCI9"/>
<evidence type="ECO:0000256" key="2">
    <source>
        <dbReference type="ARBA" id="ARBA00022448"/>
    </source>
</evidence>
<evidence type="ECO:0000256" key="9">
    <source>
        <dbReference type="ARBA" id="ARBA00023136"/>
    </source>
</evidence>
<evidence type="ECO:0000256" key="7">
    <source>
        <dbReference type="ARBA" id="ARBA00022989"/>
    </source>
</evidence>
<dbReference type="InterPro" id="IPR006153">
    <property type="entry name" value="Cation/H_exchanger_TM"/>
</dbReference>
<keyword evidence="3" id="KW-0050">Antiport</keyword>
<gene>
    <name evidence="12" type="ORF">HNP71_001793</name>
</gene>
<feature type="domain" description="RCK N-terminal" evidence="11">
    <location>
        <begin position="399"/>
        <end position="515"/>
    </location>
</feature>
<accession>A0A840VCI9</accession>
<evidence type="ECO:0000256" key="6">
    <source>
        <dbReference type="ARBA" id="ARBA00022958"/>
    </source>
</evidence>
<evidence type="ECO:0000256" key="3">
    <source>
        <dbReference type="ARBA" id="ARBA00022449"/>
    </source>
</evidence>
<evidence type="ECO:0000256" key="4">
    <source>
        <dbReference type="ARBA" id="ARBA00022538"/>
    </source>
</evidence>
<dbReference type="GO" id="GO:1902600">
    <property type="term" value="P:proton transmembrane transport"/>
    <property type="evidence" value="ECO:0007669"/>
    <property type="project" value="InterPro"/>
</dbReference>
<keyword evidence="7 10" id="KW-1133">Transmembrane helix</keyword>
<keyword evidence="9 10" id="KW-0472">Membrane</keyword>
<feature type="transmembrane region" description="Helical" evidence="10">
    <location>
        <begin position="82"/>
        <end position="105"/>
    </location>
</feature>